<protein>
    <recommendedName>
        <fullName evidence="1">HRDC domain-containing protein</fullName>
    </recommendedName>
</protein>
<dbReference type="EMBL" id="LN835308">
    <property type="protein sequence ID" value="CRH03966.1"/>
    <property type="molecule type" value="Genomic_DNA"/>
</dbReference>
<evidence type="ECO:0000313" key="2">
    <source>
        <dbReference type="EMBL" id="CRH03966.1"/>
    </source>
</evidence>
<sequence length="250" mass="29600">MKKANVINNYDEQIKSLKDNNIPYKYYNPSHNINIHNYLSSNDINYKCKSNSYLSLNELIEFVDNLNNSKDYNINYINNYFENSKNEIINRKANNNENYFPENNMNSEDFKNRNLGNEKTTFKQVYNTYNSYNDIKNTEIIYTLSNELSNSNKNENILLHNKLNRKTSSISHINNDNNLLKDLLKCRENLSKRNNIKDPEKLISTKNLKLLLLHQPNSIDDIRNLNLTGFSDDKIKKYGYEFLKVFLSNY</sequence>
<dbReference type="SUPFAM" id="SSF47819">
    <property type="entry name" value="HRDC-like"/>
    <property type="match status" value="1"/>
</dbReference>
<organism evidence="2 3">
    <name type="scientific">Plasmodium relictum</name>
    <dbReference type="NCBI Taxonomy" id="85471"/>
    <lineage>
        <taxon>Eukaryota</taxon>
        <taxon>Sar</taxon>
        <taxon>Alveolata</taxon>
        <taxon>Apicomplexa</taxon>
        <taxon>Aconoidasida</taxon>
        <taxon>Haemosporida</taxon>
        <taxon>Plasmodiidae</taxon>
        <taxon>Plasmodium</taxon>
        <taxon>Plasmodium (Haemamoeba)</taxon>
    </lineage>
</organism>
<gene>
    <name evidence="2" type="ORF">PRELSG_1334000</name>
</gene>
<dbReference type="InterPro" id="IPR002121">
    <property type="entry name" value="HRDC_dom"/>
</dbReference>
<keyword evidence="3" id="KW-1185">Reference proteome</keyword>
<dbReference type="VEuPathDB" id="PlasmoDB:PRELSG_1334000"/>
<dbReference type="Pfam" id="PF00570">
    <property type="entry name" value="HRDC"/>
    <property type="match status" value="1"/>
</dbReference>
<dbReference type="GeneID" id="39738273"/>
<accession>A0A1J1HEJ5</accession>
<dbReference type="GO" id="GO:0000166">
    <property type="term" value="F:nucleotide binding"/>
    <property type="evidence" value="ECO:0007669"/>
    <property type="project" value="InterPro"/>
</dbReference>
<dbReference type="InterPro" id="IPR044876">
    <property type="entry name" value="HRDC_dom_sf"/>
</dbReference>
<dbReference type="InterPro" id="IPR010997">
    <property type="entry name" value="HRDC-like_sf"/>
</dbReference>
<evidence type="ECO:0000313" key="3">
    <source>
        <dbReference type="Proteomes" id="UP000220158"/>
    </source>
</evidence>
<dbReference type="Gene3D" id="1.10.150.80">
    <property type="entry name" value="HRDC domain"/>
    <property type="match status" value="1"/>
</dbReference>
<dbReference type="GO" id="GO:0003676">
    <property type="term" value="F:nucleic acid binding"/>
    <property type="evidence" value="ECO:0007669"/>
    <property type="project" value="InterPro"/>
</dbReference>
<proteinExistence type="predicted"/>
<dbReference type="OMA" id="NMSNHNM"/>
<name>A0A1J1HEJ5_PLARL</name>
<reference evidence="2 3" key="1">
    <citation type="submission" date="2015-04" db="EMBL/GenBank/DDBJ databases">
        <authorList>
            <consortium name="Pathogen Informatics"/>
        </authorList>
    </citation>
    <scope>NUCLEOTIDE SEQUENCE [LARGE SCALE GENOMIC DNA]</scope>
    <source>
        <strain evidence="2 3">SGS1</strain>
    </source>
</reference>
<dbReference type="PROSITE" id="PS50967">
    <property type="entry name" value="HRDC"/>
    <property type="match status" value="1"/>
</dbReference>
<evidence type="ECO:0000259" key="1">
    <source>
        <dbReference type="PROSITE" id="PS50967"/>
    </source>
</evidence>
<dbReference type="KEGG" id="prel:PRELSG_1334000"/>
<dbReference type="RefSeq" id="XP_028535972.1">
    <property type="nucleotide sequence ID" value="XM_028678869.1"/>
</dbReference>
<dbReference type="Proteomes" id="UP000220158">
    <property type="component" value="Chromosome 13"/>
</dbReference>
<feature type="domain" description="HRDC" evidence="1">
    <location>
        <begin position="173"/>
        <end position="250"/>
    </location>
</feature>
<dbReference type="OrthoDB" id="382111at2759"/>
<dbReference type="AlphaFoldDB" id="A0A1J1HEJ5"/>